<feature type="signal peptide" evidence="2">
    <location>
        <begin position="1"/>
        <end position="21"/>
    </location>
</feature>
<dbReference type="GO" id="GO:0005096">
    <property type="term" value="F:GTPase activator activity"/>
    <property type="evidence" value="ECO:0007669"/>
    <property type="project" value="TreeGrafter"/>
</dbReference>
<dbReference type="SMART" id="SM00164">
    <property type="entry name" value="TBC"/>
    <property type="match status" value="1"/>
</dbReference>
<feature type="compositionally biased region" description="Low complexity" evidence="1">
    <location>
        <begin position="479"/>
        <end position="492"/>
    </location>
</feature>
<feature type="compositionally biased region" description="Low complexity" evidence="1">
    <location>
        <begin position="769"/>
        <end position="788"/>
    </location>
</feature>
<feature type="chain" id="PRO_5039238674" description="Rab-GAP TBC domain-containing protein" evidence="2">
    <location>
        <begin position="22"/>
        <end position="826"/>
    </location>
</feature>
<evidence type="ECO:0000256" key="1">
    <source>
        <dbReference type="SAM" id="MobiDB-lite"/>
    </source>
</evidence>
<dbReference type="Gene3D" id="1.10.472.80">
    <property type="entry name" value="Ypt/Rab-GAP domain of gyp1p, domain 3"/>
    <property type="match status" value="1"/>
</dbReference>
<comment type="caution">
    <text evidence="4">The sequence shown here is derived from an EMBL/GenBank/DDBJ whole genome shotgun (WGS) entry which is preliminary data.</text>
</comment>
<dbReference type="PROSITE" id="PS50086">
    <property type="entry name" value="TBC_RABGAP"/>
    <property type="match status" value="1"/>
</dbReference>
<dbReference type="PANTHER" id="PTHR47219:SF9">
    <property type="entry name" value="GTPASE ACTIVATING PROTEIN AND CENTROSOME-ASSOCIATED, ISOFORM B"/>
    <property type="match status" value="1"/>
</dbReference>
<dbReference type="SUPFAM" id="SSF47923">
    <property type="entry name" value="Ypt/Rab-GAP domain of gyp1p"/>
    <property type="match status" value="2"/>
</dbReference>
<feature type="domain" description="Rab-GAP TBC" evidence="3">
    <location>
        <begin position="46"/>
        <end position="234"/>
    </location>
</feature>
<protein>
    <recommendedName>
        <fullName evidence="3">Rab-GAP TBC domain-containing protein</fullName>
    </recommendedName>
</protein>
<sequence length="826" mass="86961">MAGRLMEFAGWLATQVFDVVGAVAGEQGADGGATVHLQVGKTVFFDVPAKMRAELWLSQLHRKEAGHGAFHSAGEYYDLLFEELDPEVLAEIDKDTHRTFPGHTWLTSPAGQKAMLNVLRAYALSDPEIGYTQGMNFLAGLLLTYLPSEADAFGALSLLMHQRCLREMYLPDMSLLQIRLWQLSKLLPPRLAAHLEAHAALPVLYASSWLLTCFAADFPLHFAARVMDVLMTGHAAASPMLKVAVGIVTACEATLLSMNDFEQMINYLRQDVPLWSKLALHDLLTDALSTPWSPRQLRVLDQMNGAETVMEAVTRVNKLVSQPTAECAEAAMTAALETVASGPAPAALVAGQRDKQQQQQQQQDHTPRTIARSLSRTFEQPRPRRDGSGKAAVAAWASWKAAPNLESLPTQRVRIDRSFGDVVQLDPQLSQALSVYSPLDASRCNSAAATASQASLSGQLAAMPEVPEVSEHLQHPRADGQPAAAPAAGKAGWQSVAHQSSTHLKGCPSPFGAPRGDGSSTPRGMQQQQQQQQPSLAAGASPAHAAAAAVDGSPRAAAGSPCRRSLGSSGSPCRRSLGSSGSPCRRSLGSSGSPHPLVDLSEQRRELQQLETDAAADAFAAQPNQLQSFLSLFGRSSPSNSPKQGRDGTAASVNSGSPFAGSGGAGGELGIAGKQGHQEDGDTLTEWSSFKTAFAYEHSDVAGAACSGVPAGLTSAPDRKQAGISSLQQASLQQAEQPSWPAATRSSSLGQPMHSAADSFEGAAKGLARHQSAAAASPPQRSPQGSRRLSSEAAQRADSLQEESLAGFLVSVQEGAAAQQAGGDAC</sequence>
<feature type="region of interest" description="Disordered" evidence="1">
    <location>
        <begin position="470"/>
        <end position="598"/>
    </location>
</feature>
<dbReference type="AlphaFoldDB" id="A0A9D4TT03"/>
<feature type="compositionally biased region" description="Low complexity" evidence="1">
    <location>
        <begin position="526"/>
        <end position="549"/>
    </location>
</feature>
<accession>A0A9D4TT03</accession>
<proteinExistence type="predicted"/>
<dbReference type="PANTHER" id="PTHR47219">
    <property type="entry name" value="RAB GTPASE-ACTIVATING PROTEIN 1-LIKE"/>
    <property type="match status" value="1"/>
</dbReference>
<dbReference type="Proteomes" id="UP001055712">
    <property type="component" value="Unassembled WGS sequence"/>
</dbReference>
<dbReference type="InterPro" id="IPR035969">
    <property type="entry name" value="Rab-GAP_TBC_sf"/>
</dbReference>
<name>A0A9D4TT03_CHLVU</name>
<feature type="compositionally biased region" description="Low complexity" evidence="1">
    <location>
        <begin position="722"/>
        <end position="737"/>
    </location>
</feature>
<feature type="compositionally biased region" description="Polar residues" evidence="1">
    <location>
        <begin position="566"/>
        <end position="593"/>
    </location>
</feature>
<dbReference type="InterPro" id="IPR050302">
    <property type="entry name" value="Rab_GAP_TBC_domain"/>
</dbReference>
<feature type="region of interest" description="Disordered" evidence="1">
    <location>
        <begin position="632"/>
        <end position="682"/>
    </location>
</feature>
<dbReference type="InterPro" id="IPR000195">
    <property type="entry name" value="Rab-GAP-TBC_dom"/>
</dbReference>
<reference evidence="4" key="1">
    <citation type="journal article" date="2019" name="Plant J.">
        <title>Chlorella vulgaris genome assembly and annotation reveals the molecular basis for metabolic acclimation to high light conditions.</title>
        <authorList>
            <person name="Cecchin M."/>
            <person name="Marcolungo L."/>
            <person name="Rossato M."/>
            <person name="Girolomoni L."/>
            <person name="Cosentino E."/>
            <person name="Cuine S."/>
            <person name="Li-Beisson Y."/>
            <person name="Delledonne M."/>
            <person name="Ballottari M."/>
        </authorList>
    </citation>
    <scope>NUCLEOTIDE SEQUENCE</scope>
    <source>
        <strain evidence="4">211/11P</strain>
    </source>
</reference>
<evidence type="ECO:0000259" key="3">
    <source>
        <dbReference type="PROSITE" id="PS50086"/>
    </source>
</evidence>
<dbReference type="EMBL" id="SIDB01000004">
    <property type="protein sequence ID" value="KAI3433737.1"/>
    <property type="molecule type" value="Genomic_DNA"/>
</dbReference>
<gene>
    <name evidence="4" type="ORF">D9Q98_003544</name>
</gene>
<evidence type="ECO:0000256" key="2">
    <source>
        <dbReference type="SAM" id="SignalP"/>
    </source>
</evidence>
<evidence type="ECO:0000313" key="5">
    <source>
        <dbReference type="Proteomes" id="UP001055712"/>
    </source>
</evidence>
<feature type="compositionally biased region" description="Gly residues" evidence="1">
    <location>
        <begin position="661"/>
        <end position="670"/>
    </location>
</feature>
<keyword evidence="5" id="KW-1185">Reference proteome</keyword>
<reference evidence="4" key="2">
    <citation type="submission" date="2020-11" db="EMBL/GenBank/DDBJ databases">
        <authorList>
            <person name="Cecchin M."/>
            <person name="Marcolungo L."/>
            <person name="Rossato M."/>
            <person name="Girolomoni L."/>
            <person name="Cosentino E."/>
            <person name="Cuine S."/>
            <person name="Li-Beisson Y."/>
            <person name="Delledonne M."/>
            <person name="Ballottari M."/>
        </authorList>
    </citation>
    <scope>NUCLEOTIDE SEQUENCE</scope>
    <source>
        <strain evidence="4">211/11P</strain>
        <tissue evidence="4">Whole cell</tissue>
    </source>
</reference>
<feature type="compositionally biased region" description="Basic and acidic residues" evidence="1">
    <location>
        <begin position="379"/>
        <end position="388"/>
    </location>
</feature>
<dbReference type="OrthoDB" id="294251at2759"/>
<feature type="compositionally biased region" description="Polar residues" evidence="1">
    <location>
        <begin position="632"/>
        <end position="643"/>
    </location>
</feature>
<keyword evidence="2" id="KW-0732">Signal</keyword>
<evidence type="ECO:0000313" key="4">
    <source>
        <dbReference type="EMBL" id="KAI3433737.1"/>
    </source>
</evidence>
<organism evidence="4 5">
    <name type="scientific">Chlorella vulgaris</name>
    <name type="common">Green alga</name>
    <dbReference type="NCBI Taxonomy" id="3077"/>
    <lineage>
        <taxon>Eukaryota</taxon>
        <taxon>Viridiplantae</taxon>
        <taxon>Chlorophyta</taxon>
        <taxon>core chlorophytes</taxon>
        <taxon>Trebouxiophyceae</taxon>
        <taxon>Chlorellales</taxon>
        <taxon>Chlorellaceae</taxon>
        <taxon>Chlorella clade</taxon>
        <taxon>Chlorella</taxon>
    </lineage>
</organism>
<dbReference type="GO" id="GO:0031267">
    <property type="term" value="F:small GTPase binding"/>
    <property type="evidence" value="ECO:0007669"/>
    <property type="project" value="TreeGrafter"/>
</dbReference>
<dbReference type="Pfam" id="PF00566">
    <property type="entry name" value="RabGAP-TBC"/>
    <property type="match status" value="1"/>
</dbReference>
<feature type="region of interest" description="Disordered" evidence="1">
    <location>
        <begin position="348"/>
        <end position="390"/>
    </location>
</feature>
<dbReference type="Gene3D" id="1.10.8.270">
    <property type="entry name" value="putative rabgap domain of human tbc1 domain family member 14 like domains"/>
    <property type="match status" value="1"/>
</dbReference>
<feature type="region of interest" description="Disordered" evidence="1">
    <location>
        <begin position="717"/>
        <end position="800"/>
    </location>
</feature>